<feature type="domain" description="PAS" evidence="1">
    <location>
        <begin position="269"/>
        <end position="339"/>
    </location>
</feature>
<dbReference type="GO" id="GO:0006355">
    <property type="term" value="P:regulation of DNA-templated transcription"/>
    <property type="evidence" value="ECO:0007669"/>
    <property type="project" value="InterPro"/>
</dbReference>
<dbReference type="NCBIfam" id="TIGR00229">
    <property type="entry name" value="sensory_box"/>
    <property type="match status" value="3"/>
</dbReference>
<dbReference type="InterPro" id="IPR001610">
    <property type="entry name" value="PAC"/>
</dbReference>
<dbReference type="InterPro" id="IPR001633">
    <property type="entry name" value="EAL_dom"/>
</dbReference>
<keyword evidence="6" id="KW-1185">Reference proteome</keyword>
<dbReference type="PROSITE" id="PS50112">
    <property type="entry name" value="PAS"/>
    <property type="match status" value="3"/>
</dbReference>
<dbReference type="InterPro" id="IPR000700">
    <property type="entry name" value="PAS-assoc_C"/>
</dbReference>
<dbReference type="STRING" id="1789004.FEMY_07020"/>
<evidence type="ECO:0000259" key="3">
    <source>
        <dbReference type="PROSITE" id="PS50883"/>
    </source>
</evidence>
<sequence length="956" mass="109006">MNNRSLNASEGVERGRGPGTGKLFTETILDLAAPLILVIDQEGLIVRFNHAAEQFTGYPFEEVRREPFFWARFTETEDHAAVRARFFESLTIPDTQQFILPWVSRQGLIRWFEWNNTVIRDEWGNFFLVTIGNDITAQREAQVRMQENERRLLDILNVSPIAVRIAINQGRQVVFHNPSYARLIHNPAAMGDDPQRYYECPEEYENILEELVQGHNVLNREIRLQIPGKDQVTVFASYMPIQFHDQDAVLGWFYDISELKNFTTQLAHREKEFRRLIEYLPYGILIHQEGKVCLANQKAVQQFNAASAQELLELPVLDLVHPDYRDIVMKRATATLEKGTNNPVIEEKLLCRDGTPFDAEVANLAVTFNGRPGSLVVFNDITERKRVETQLRINANVFNTSLDGILITDPQNRILDVNPSFTTITGYSRDEVLGHTPSFLKSGKQDEQFYQNLWSTLHEKGNWRGELWNRKKSGEIYAELLSISLIRDAQGRVLHHVGVFTDITNFKNHERELERIAHYDPLTGLPNRVLLADRMQQTLALSSRSQRLLVVGYLDLDGFKQINDSLGHEIGDQVLIEMAQRMKNLLREGDTVARLGGDEFVLLLTGYREAQESLATLQRLLSQLALPVTLNDTPPVTLSASLGITVYPLDPSDPDTLLRHADQAMYSAKQSGKNQIQIYDPEMDALLRQQQEFRKRFQHALENEELFLLYQPKVDLSGGQLLGVEALIRWNHPERGVLSPQEFLPYISQTHLDSQVGEWVIAQAFTQLCQWQAQGREIPISINISPHHLERPNFIHHLTNQVLAHSRIPPRLLNLEILETLSLDNIQEVGEIIHSCRDLGIGVALDDFGTGYSSLAYLRQLPVSELKIDQSFVRDMVSSATDRAIIQSILSLASAFDCQTVAEGIENPSQYRLLLELGCQAGQGYHVAYPMKADELIHWKPTFFQPDRQVSSSPEY</sequence>
<comment type="caution">
    <text evidence="5">The sequence shown here is derived from an EMBL/GenBank/DDBJ whole genome shotgun (WGS) entry which is preliminary data.</text>
</comment>
<dbReference type="CDD" id="cd01948">
    <property type="entry name" value="EAL"/>
    <property type="match status" value="1"/>
</dbReference>
<dbReference type="PANTHER" id="PTHR44757:SF2">
    <property type="entry name" value="BIOFILM ARCHITECTURE MAINTENANCE PROTEIN MBAA"/>
    <property type="match status" value="1"/>
</dbReference>
<dbReference type="PROSITE" id="PS50887">
    <property type="entry name" value="GGDEF"/>
    <property type="match status" value="1"/>
</dbReference>
<dbReference type="InterPro" id="IPR043128">
    <property type="entry name" value="Rev_trsase/Diguanyl_cyclase"/>
</dbReference>
<dbReference type="Gene3D" id="3.20.20.450">
    <property type="entry name" value="EAL domain"/>
    <property type="match status" value="1"/>
</dbReference>
<dbReference type="NCBIfam" id="TIGR00254">
    <property type="entry name" value="GGDEF"/>
    <property type="match status" value="1"/>
</dbReference>
<feature type="domain" description="PAS" evidence="1">
    <location>
        <begin position="397"/>
        <end position="436"/>
    </location>
</feature>
<dbReference type="InterPro" id="IPR052155">
    <property type="entry name" value="Biofilm_reg_signaling"/>
</dbReference>
<dbReference type="Pfam" id="PF00990">
    <property type="entry name" value="GGDEF"/>
    <property type="match status" value="1"/>
</dbReference>
<dbReference type="Pfam" id="PF00989">
    <property type="entry name" value="PAS"/>
    <property type="match status" value="2"/>
</dbReference>
<dbReference type="InterPro" id="IPR000014">
    <property type="entry name" value="PAS"/>
</dbReference>
<feature type="domain" description="EAL" evidence="3">
    <location>
        <begin position="690"/>
        <end position="944"/>
    </location>
</feature>
<dbReference type="Pfam" id="PF13426">
    <property type="entry name" value="PAS_9"/>
    <property type="match status" value="1"/>
</dbReference>
<dbReference type="InterPro" id="IPR000160">
    <property type="entry name" value="GGDEF_dom"/>
</dbReference>
<dbReference type="RefSeq" id="WP_062187648.1">
    <property type="nucleotide sequence ID" value="NZ_CP149475.1"/>
</dbReference>
<gene>
    <name evidence="5" type="primary">cph2_3</name>
    <name evidence="5" type="ORF">FEMY_07020</name>
</gene>
<protein>
    <submittedName>
        <fullName evidence="5">Phytochrome-like protein cph2</fullName>
    </submittedName>
</protein>
<evidence type="ECO:0000259" key="4">
    <source>
        <dbReference type="PROSITE" id="PS50887"/>
    </source>
</evidence>
<organism evidence="5 6">
    <name type="scientific">Ferrovum myxofaciens</name>
    <dbReference type="NCBI Taxonomy" id="416213"/>
    <lineage>
        <taxon>Bacteria</taxon>
        <taxon>Pseudomonadati</taxon>
        <taxon>Pseudomonadota</taxon>
        <taxon>Betaproteobacteria</taxon>
        <taxon>Ferrovales</taxon>
        <taxon>Ferrovaceae</taxon>
        <taxon>Ferrovum</taxon>
    </lineage>
</organism>
<feature type="domain" description="PAS" evidence="1">
    <location>
        <begin position="28"/>
        <end position="93"/>
    </location>
</feature>
<dbReference type="InterPro" id="IPR035965">
    <property type="entry name" value="PAS-like_dom_sf"/>
</dbReference>
<dbReference type="SMART" id="SM00091">
    <property type="entry name" value="PAS"/>
    <property type="match status" value="3"/>
</dbReference>
<dbReference type="PROSITE" id="PS50883">
    <property type="entry name" value="EAL"/>
    <property type="match status" value="1"/>
</dbReference>
<name>A0A149VZL8_9PROT</name>
<feature type="domain" description="GGDEF" evidence="4">
    <location>
        <begin position="547"/>
        <end position="681"/>
    </location>
</feature>
<evidence type="ECO:0000259" key="1">
    <source>
        <dbReference type="PROSITE" id="PS50112"/>
    </source>
</evidence>
<dbReference type="InterPro" id="IPR029787">
    <property type="entry name" value="Nucleotide_cyclase"/>
</dbReference>
<dbReference type="SMART" id="SM00086">
    <property type="entry name" value="PAC"/>
    <property type="match status" value="4"/>
</dbReference>
<dbReference type="SMART" id="SM00267">
    <property type="entry name" value="GGDEF"/>
    <property type="match status" value="1"/>
</dbReference>
<dbReference type="FunFam" id="3.30.70.270:FF:000001">
    <property type="entry name" value="Diguanylate cyclase domain protein"/>
    <property type="match status" value="1"/>
</dbReference>
<feature type="domain" description="PAC" evidence="2">
    <location>
        <begin position="96"/>
        <end position="147"/>
    </location>
</feature>
<accession>A0A149VZL8</accession>
<dbReference type="EMBL" id="LRRD01000011">
    <property type="protein sequence ID" value="KXW58675.1"/>
    <property type="molecule type" value="Genomic_DNA"/>
</dbReference>
<dbReference type="CDD" id="cd01949">
    <property type="entry name" value="GGDEF"/>
    <property type="match status" value="1"/>
</dbReference>
<evidence type="ECO:0000313" key="6">
    <source>
        <dbReference type="Proteomes" id="UP000075653"/>
    </source>
</evidence>
<dbReference type="InterPro" id="IPR035919">
    <property type="entry name" value="EAL_sf"/>
</dbReference>
<feature type="domain" description="PAC" evidence="2">
    <location>
        <begin position="463"/>
        <end position="515"/>
    </location>
</feature>
<dbReference type="GO" id="GO:0003824">
    <property type="term" value="F:catalytic activity"/>
    <property type="evidence" value="ECO:0007669"/>
    <property type="project" value="UniProtKB-ARBA"/>
</dbReference>
<dbReference type="Gene3D" id="3.30.70.270">
    <property type="match status" value="1"/>
</dbReference>
<dbReference type="SMART" id="SM00052">
    <property type="entry name" value="EAL"/>
    <property type="match status" value="1"/>
</dbReference>
<dbReference type="PANTHER" id="PTHR44757">
    <property type="entry name" value="DIGUANYLATE CYCLASE DGCP"/>
    <property type="match status" value="1"/>
</dbReference>
<dbReference type="SUPFAM" id="SSF141868">
    <property type="entry name" value="EAL domain-like"/>
    <property type="match status" value="1"/>
</dbReference>
<dbReference type="Gene3D" id="3.30.450.20">
    <property type="entry name" value="PAS domain"/>
    <property type="match status" value="4"/>
</dbReference>
<dbReference type="PROSITE" id="PS50113">
    <property type="entry name" value="PAC"/>
    <property type="match status" value="2"/>
</dbReference>
<dbReference type="PATRIC" id="fig|1789004.3.peg.710"/>
<dbReference type="Pfam" id="PF00563">
    <property type="entry name" value="EAL"/>
    <property type="match status" value="1"/>
</dbReference>
<reference evidence="5 6" key="1">
    <citation type="submission" date="2016-01" db="EMBL/GenBank/DDBJ databases">
        <title>Genome sequence of the acidophilic iron oxidising Ferrovum strain Z-31.</title>
        <authorList>
            <person name="Poehlein A."/>
            <person name="Ullrich S.R."/>
            <person name="Schloemann M."/>
            <person name="Muehling M."/>
            <person name="Daniel R."/>
        </authorList>
    </citation>
    <scope>NUCLEOTIDE SEQUENCE [LARGE SCALE GENOMIC DNA]</scope>
    <source>
        <strain evidence="5 6">Z-31</strain>
    </source>
</reference>
<dbReference type="AlphaFoldDB" id="A0A149VZL8"/>
<dbReference type="SUPFAM" id="SSF55073">
    <property type="entry name" value="Nucleotide cyclase"/>
    <property type="match status" value="1"/>
</dbReference>
<dbReference type="InterPro" id="IPR013767">
    <property type="entry name" value="PAS_fold"/>
</dbReference>
<dbReference type="Proteomes" id="UP000075653">
    <property type="component" value="Unassembled WGS sequence"/>
</dbReference>
<dbReference type="CDD" id="cd00130">
    <property type="entry name" value="PAS"/>
    <property type="match status" value="3"/>
</dbReference>
<proteinExistence type="predicted"/>
<evidence type="ECO:0000259" key="2">
    <source>
        <dbReference type="PROSITE" id="PS50113"/>
    </source>
</evidence>
<dbReference type="SUPFAM" id="SSF55785">
    <property type="entry name" value="PYP-like sensor domain (PAS domain)"/>
    <property type="match status" value="4"/>
</dbReference>
<evidence type="ECO:0000313" key="5">
    <source>
        <dbReference type="EMBL" id="KXW58675.1"/>
    </source>
</evidence>